<keyword evidence="8" id="KW-1279">T cell receptor</keyword>
<reference evidence="10" key="2">
    <citation type="submission" date="2025-08" db="UniProtKB">
        <authorList>
            <consortium name="Ensembl"/>
        </authorList>
    </citation>
    <scope>IDENTIFICATION</scope>
</reference>
<dbReference type="InterPro" id="IPR051896">
    <property type="entry name" value="TCR_alpha_variable"/>
</dbReference>
<dbReference type="AlphaFoldDB" id="A0A7N4P5U0"/>
<evidence type="ECO:0000313" key="11">
    <source>
        <dbReference type="Proteomes" id="UP000007648"/>
    </source>
</evidence>
<dbReference type="PANTHER" id="PTHR19339:SF0">
    <property type="entry name" value="T CELL RECEPTOR ALPHA VARIABLE 41"/>
    <property type="match status" value="1"/>
</dbReference>
<evidence type="ECO:0000313" key="10">
    <source>
        <dbReference type="Ensembl" id="ENSSHAP00000032978.1"/>
    </source>
</evidence>
<feature type="domain" description="Ig-like" evidence="9">
    <location>
        <begin position="5"/>
        <end position="94"/>
    </location>
</feature>
<reference evidence="10" key="3">
    <citation type="submission" date="2025-09" db="UniProtKB">
        <authorList>
            <consortium name="Ensembl"/>
        </authorList>
    </citation>
    <scope>IDENTIFICATION</scope>
</reference>
<evidence type="ECO:0000256" key="8">
    <source>
        <dbReference type="ARBA" id="ARBA00043266"/>
    </source>
</evidence>
<keyword evidence="8" id="KW-0391">Immunity</keyword>
<keyword evidence="6" id="KW-0325">Glycoprotein</keyword>
<accession>A0A7N4P5U0</accession>
<evidence type="ECO:0000256" key="3">
    <source>
        <dbReference type="ARBA" id="ARBA00022729"/>
    </source>
</evidence>
<evidence type="ECO:0000256" key="2">
    <source>
        <dbReference type="ARBA" id="ARBA00022475"/>
    </source>
</evidence>
<keyword evidence="3" id="KW-0732">Signal</keyword>
<comment type="subunit">
    <text evidence="7">Alpha-beta TR is a heterodimer composed of an alpha and beta chain; disulfide-linked. The alpha-beta TR is associated with the transmembrane signaling CD3 coreceptor proteins to form the TR-CD3 (TcR or TCR). The assembly of alpha-beta TR heterodimers with CD3 occurs in the endoplasmic reticulum where a single alpha-beta TR heterodimer associates with one CD3D-CD3E heterodimer, one CD3G-CD3E heterodimer and one CD247 homodimer forming a stable octameric structure. CD3D-CD3E and CD3G-CD3E heterodimers preferentially associate with TR alpha and TR beta chains, respectively. The association of the CD247 homodimer is the last step of TcR assembly in the endoplasmic reticulum and is required for transport to the cell surface.</text>
</comment>
<evidence type="ECO:0000256" key="4">
    <source>
        <dbReference type="ARBA" id="ARBA00023136"/>
    </source>
</evidence>
<name>A0A7N4P5U0_SARHA</name>
<keyword evidence="5" id="KW-1015">Disulfide bond</keyword>
<organism evidence="10 11">
    <name type="scientific">Sarcophilus harrisii</name>
    <name type="common">Tasmanian devil</name>
    <name type="synonym">Sarcophilus laniarius</name>
    <dbReference type="NCBI Taxonomy" id="9305"/>
    <lineage>
        <taxon>Eukaryota</taxon>
        <taxon>Metazoa</taxon>
        <taxon>Chordata</taxon>
        <taxon>Craniata</taxon>
        <taxon>Vertebrata</taxon>
        <taxon>Euteleostomi</taxon>
        <taxon>Mammalia</taxon>
        <taxon>Metatheria</taxon>
        <taxon>Dasyuromorphia</taxon>
        <taxon>Dasyuridae</taxon>
        <taxon>Sarcophilus</taxon>
    </lineage>
</organism>
<dbReference type="GO" id="GO:0042101">
    <property type="term" value="C:T cell receptor complex"/>
    <property type="evidence" value="ECO:0007669"/>
    <property type="project" value="UniProtKB-KW"/>
</dbReference>
<comment type="subcellular location">
    <subcellularLocation>
        <location evidence="1">Cell membrane</location>
    </subcellularLocation>
</comment>
<reference evidence="10 11" key="1">
    <citation type="journal article" date="2011" name="Proc. Natl. Acad. Sci. U.S.A.">
        <title>Genetic diversity and population structure of the endangered marsupial Sarcophilus harrisii (Tasmanian devil).</title>
        <authorList>
            <person name="Miller W."/>
            <person name="Hayes V.M."/>
            <person name="Ratan A."/>
            <person name="Petersen D.C."/>
            <person name="Wittekindt N.E."/>
            <person name="Miller J."/>
            <person name="Walenz B."/>
            <person name="Knight J."/>
            <person name="Qi J."/>
            <person name="Zhao F."/>
            <person name="Wang Q."/>
            <person name="Bedoya-Reina O.C."/>
            <person name="Katiyar N."/>
            <person name="Tomsho L.P."/>
            <person name="Kasson L.M."/>
            <person name="Hardie R.A."/>
            <person name="Woodbridge P."/>
            <person name="Tindall E.A."/>
            <person name="Bertelsen M.F."/>
            <person name="Dixon D."/>
            <person name="Pyecroft S."/>
            <person name="Helgen K.M."/>
            <person name="Lesk A.M."/>
            <person name="Pringle T.H."/>
            <person name="Patterson N."/>
            <person name="Zhang Y."/>
            <person name="Kreiss A."/>
            <person name="Woods G.M."/>
            <person name="Jones M.E."/>
            <person name="Schuster S.C."/>
        </authorList>
    </citation>
    <scope>NUCLEOTIDE SEQUENCE [LARGE SCALE GENOMIC DNA]</scope>
</reference>
<keyword evidence="11" id="KW-1185">Reference proteome</keyword>
<dbReference type="FunCoup" id="A0A7N4P5U0">
    <property type="interactions" value="129"/>
</dbReference>
<dbReference type="InParanoid" id="A0A7N4P5U0"/>
<evidence type="ECO:0000256" key="1">
    <source>
        <dbReference type="ARBA" id="ARBA00004236"/>
    </source>
</evidence>
<keyword evidence="4" id="KW-0472">Membrane</keyword>
<dbReference type="InterPro" id="IPR007110">
    <property type="entry name" value="Ig-like_dom"/>
</dbReference>
<dbReference type="SUPFAM" id="SSF48726">
    <property type="entry name" value="Immunoglobulin"/>
    <property type="match status" value="1"/>
</dbReference>
<dbReference type="SMART" id="SM00406">
    <property type="entry name" value="IGv"/>
    <property type="match status" value="1"/>
</dbReference>
<keyword evidence="2" id="KW-1003">Cell membrane</keyword>
<dbReference type="Pfam" id="PF07686">
    <property type="entry name" value="V-set"/>
    <property type="match status" value="1"/>
</dbReference>
<evidence type="ECO:0000256" key="7">
    <source>
        <dbReference type="ARBA" id="ARBA00038651"/>
    </source>
</evidence>
<dbReference type="InterPro" id="IPR013106">
    <property type="entry name" value="Ig_V-set"/>
</dbReference>
<evidence type="ECO:0000256" key="5">
    <source>
        <dbReference type="ARBA" id="ARBA00023157"/>
    </source>
</evidence>
<dbReference type="InterPro" id="IPR013783">
    <property type="entry name" value="Ig-like_fold"/>
</dbReference>
<evidence type="ECO:0000259" key="9">
    <source>
        <dbReference type="PROSITE" id="PS50835"/>
    </source>
</evidence>
<dbReference type="Gene3D" id="2.60.40.10">
    <property type="entry name" value="Immunoglobulins"/>
    <property type="match status" value="1"/>
</dbReference>
<dbReference type="Ensembl" id="ENSSHAT00000043450.1">
    <property type="protein sequence ID" value="ENSSHAP00000032978.1"/>
    <property type="gene ID" value="ENSSHAG00000029059.1"/>
</dbReference>
<dbReference type="InterPro" id="IPR036179">
    <property type="entry name" value="Ig-like_dom_sf"/>
</dbReference>
<dbReference type="PANTHER" id="PTHR19339">
    <property type="entry name" value="T CELL RECEPTOR ALPHA VARIABLE 39"/>
    <property type="match status" value="1"/>
</dbReference>
<protein>
    <recommendedName>
        <fullName evidence="9">Ig-like domain-containing protein</fullName>
    </recommendedName>
</protein>
<dbReference type="GeneTree" id="ENSGT00900000140957"/>
<proteinExistence type="predicted"/>
<sequence length="94" mass="10652">VSCQQKVTQSPLSLSVREGESTTINCTYSESNPRSFQWYRQDPERGLTFLFYMTSGRKQRGRFGSTTNMKESHSSLHITASQLEDSTTYLCAAN</sequence>
<dbReference type="PROSITE" id="PS50835">
    <property type="entry name" value="IG_LIKE"/>
    <property type="match status" value="1"/>
</dbReference>
<dbReference type="Proteomes" id="UP000007648">
    <property type="component" value="Unassembled WGS sequence"/>
</dbReference>
<keyword evidence="8" id="KW-1064">Adaptive immunity</keyword>
<evidence type="ECO:0000256" key="6">
    <source>
        <dbReference type="ARBA" id="ARBA00023180"/>
    </source>
</evidence>